<gene>
    <name evidence="11" type="ORF">FHS56_001828</name>
</gene>
<feature type="repeat" description="TPR" evidence="6">
    <location>
        <begin position="270"/>
        <end position="303"/>
    </location>
</feature>
<dbReference type="PROSITE" id="PS50005">
    <property type="entry name" value="TPR"/>
    <property type="match status" value="3"/>
</dbReference>
<evidence type="ECO:0000256" key="9">
    <source>
        <dbReference type="SAM" id="SignalP"/>
    </source>
</evidence>
<keyword evidence="12" id="KW-1185">Reference proteome</keyword>
<evidence type="ECO:0000256" key="5">
    <source>
        <dbReference type="ARBA" id="ARBA00038253"/>
    </source>
</evidence>
<evidence type="ECO:0000313" key="12">
    <source>
        <dbReference type="Proteomes" id="UP000537126"/>
    </source>
</evidence>
<evidence type="ECO:0000256" key="6">
    <source>
        <dbReference type="PROSITE-ProRule" id="PRU00339"/>
    </source>
</evidence>
<dbReference type="Pfam" id="PF07228">
    <property type="entry name" value="SpoIIE"/>
    <property type="match status" value="1"/>
</dbReference>
<feature type="transmembrane region" description="Helical" evidence="8">
    <location>
        <begin position="387"/>
        <end position="407"/>
    </location>
</feature>
<keyword evidence="4 6" id="KW-0802">TPR repeat</keyword>
<comment type="similarity">
    <text evidence="5">Belongs to the Rap family.</text>
</comment>
<dbReference type="EMBL" id="JAASRN010000002">
    <property type="protein sequence ID" value="NIK74315.1"/>
    <property type="molecule type" value="Genomic_DNA"/>
</dbReference>
<organism evidence="11 12">
    <name type="scientific">Thermonema lapsum</name>
    <dbReference type="NCBI Taxonomy" id="28195"/>
    <lineage>
        <taxon>Bacteria</taxon>
        <taxon>Pseudomonadati</taxon>
        <taxon>Bacteroidota</taxon>
        <taxon>Cytophagia</taxon>
        <taxon>Cytophagales</taxon>
        <taxon>Thermonemataceae</taxon>
        <taxon>Thermonema</taxon>
    </lineage>
</organism>
<evidence type="ECO:0000256" key="4">
    <source>
        <dbReference type="ARBA" id="ARBA00022803"/>
    </source>
</evidence>
<dbReference type="InterPro" id="IPR011990">
    <property type="entry name" value="TPR-like_helical_dom_sf"/>
</dbReference>
<dbReference type="Gene3D" id="3.60.40.10">
    <property type="entry name" value="PPM-type phosphatase domain"/>
    <property type="match status" value="1"/>
</dbReference>
<dbReference type="Pfam" id="PF13424">
    <property type="entry name" value="TPR_12"/>
    <property type="match status" value="2"/>
</dbReference>
<evidence type="ECO:0000256" key="2">
    <source>
        <dbReference type="ARBA" id="ARBA00022490"/>
    </source>
</evidence>
<evidence type="ECO:0000256" key="1">
    <source>
        <dbReference type="ARBA" id="ARBA00004496"/>
    </source>
</evidence>
<dbReference type="Gene3D" id="1.25.40.10">
    <property type="entry name" value="Tetratricopeptide repeat domain"/>
    <property type="match status" value="2"/>
</dbReference>
<evidence type="ECO:0000256" key="3">
    <source>
        <dbReference type="ARBA" id="ARBA00022737"/>
    </source>
</evidence>
<dbReference type="PANTHER" id="PTHR46630">
    <property type="entry name" value="TETRATRICOPEPTIDE REPEAT PROTEIN 29"/>
    <property type="match status" value="1"/>
</dbReference>
<dbReference type="RefSeq" id="WP_166919867.1">
    <property type="nucleotide sequence ID" value="NZ_JAASRN010000002.1"/>
</dbReference>
<dbReference type="PANTHER" id="PTHR46630:SF1">
    <property type="entry name" value="TETRATRICOPEPTIDE REPEAT PROTEIN 29"/>
    <property type="match status" value="1"/>
</dbReference>
<feature type="chain" id="PRO_5032954448" evidence="9">
    <location>
        <begin position="23"/>
        <end position="696"/>
    </location>
</feature>
<comment type="subcellular location">
    <subcellularLocation>
        <location evidence="1">Cytoplasm</location>
    </subcellularLocation>
</comment>
<keyword evidence="9" id="KW-0732">Signal</keyword>
<dbReference type="Proteomes" id="UP000537126">
    <property type="component" value="Unassembled WGS sequence"/>
</dbReference>
<dbReference type="SUPFAM" id="SSF48452">
    <property type="entry name" value="TPR-like"/>
    <property type="match status" value="2"/>
</dbReference>
<reference evidence="11 12" key="1">
    <citation type="submission" date="2020-03" db="EMBL/GenBank/DDBJ databases">
        <title>Genomic Encyclopedia of Type Strains, Phase IV (KMG-IV): sequencing the most valuable type-strain genomes for metagenomic binning, comparative biology and taxonomic classification.</title>
        <authorList>
            <person name="Goeker M."/>
        </authorList>
    </citation>
    <scope>NUCLEOTIDE SEQUENCE [LARGE SCALE GENOMIC DNA]</scope>
    <source>
        <strain evidence="11 12">DSM 5718</strain>
    </source>
</reference>
<dbReference type="SMART" id="SM00028">
    <property type="entry name" value="TPR"/>
    <property type="match status" value="7"/>
</dbReference>
<evidence type="ECO:0000259" key="10">
    <source>
        <dbReference type="Pfam" id="PF07228"/>
    </source>
</evidence>
<protein>
    <submittedName>
        <fullName evidence="11">Serine phosphatase RsbU (Regulator of sigma subunit)</fullName>
    </submittedName>
</protein>
<feature type="coiled-coil region" evidence="7">
    <location>
        <begin position="413"/>
        <end position="451"/>
    </location>
</feature>
<feature type="signal peptide" evidence="9">
    <location>
        <begin position="1"/>
        <end position="22"/>
    </location>
</feature>
<name>A0A846MS76_9BACT</name>
<dbReference type="Pfam" id="PF13181">
    <property type="entry name" value="TPR_8"/>
    <property type="match status" value="1"/>
</dbReference>
<evidence type="ECO:0000313" key="11">
    <source>
        <dbReference type="EMBL" id="NIK74315.1"/>
    </source>
</evidence>
<keyword evidence="8" id="KW-0472">Membrane</keyword>
<proteinExistence type="inferred from homology"/>
<dbReference type="GO" id="GO:0005737">
    <property type="term" value="C:cytoplasm"/>
    <property type="evidence" value="ECO:0007669"/>
    <property type="project" value="UniProtKB-SubCell"/>
</dbReference>
<accession>A0A846MS76</accession>
<keyword evidence="2" id="KW-0963">Cytoplasm</keyword>
<dbReference type="InterPro" id="IPR019734">
    <property type="entry name" value="TPR_rpt"/>
</dbReference>
<dbReference type="AlphaFoldDB" id="A0A846MS76"/>
<keyword evidence="8" id="KW-1133">Transmembrane helix</keyword>
<comment type="caution">
    <text evidence="11">The sequence shown here is derived from an EMBL/GenBank/DDBJ whole genome shotgun (WGS) entry which is preliminary data.</text>
</comment>
<keyword evidence="3" id="KW-0677">Repeat</keyword>
<dbReference type="InterPro" id="IPR036457">
    <property type="entry name" value="PPM-type-like_dom_sf"/>
</dbReference>
<feature type="repeat" description="TPR" evidence="6">
    <location>
        <begin position="110"/>
        <end position="143"/>
    </location>
</feature>
<feature type="coiled-coil region" evidence="7">
    <location>
        <begin position="345"/>
        <end position="383"/>
    </location>
</feature>
<sequence length="696" mass="80441">MRSAFVLPLFLLVFLPSFSLKAQQVNPIDYREKVKKALQEGAGGTTTLALIEQWRAQLFEQGSTFNLAETYLYEGEYHLNKEAYSEALRAFREAEALWKKAPPADDTPIGILYLNLGRVYFLRYDYVKAADSYLKALRIFEKNKQDAYACETLSQLGETYITMKNLTKGIQYLERGVEVCSRLEDISNLASMENSLAVAYSDNGQHENAIEHYKKAYDLCVKMEYHRGMYYTLSNIGYEYYLLKKYQEALKYFQKAFEVVEKNQLHGIEAGALVNMSYVYFDRGDYAKALELQKQSLALAKETGRKFIEQECYEAMSRTYEKMGQTVLALDFYKKAVALKDELQLAEQQEAANQIMARYELEKAEMEKERAQQELSIKELRMQRQRYAVLLFAAVAILALVMAFFIWRQAEQRRKVNQELTKLNALLKEQKEEIELQNEQLAATNNKILESIRYAQRIQAALFPSMAQFKSLFPESAIFWRPKDIVSGDFYWCAQKDGFIYLAVSDCTGHGVPGGFMTVMGINFLNQILYEDNVTDPAEILTKLDYRITTTLQKHDPEVKDGMDIALLRINPAENILVVSLAKQRMHILSDEGYEELQPSKYSIGAGGLYNEKVFENQVISLHSGQVFYLHTDGYIDQFDASNRKKFKIKQFKEILREIYTLPFEEQERILAERFDAWKGNQTQTDDVLVLAFRCS</sequence>
<keyword evidence="7" id="KW-0175">Coiled coil</keyword>
<evidence type="ECO:0000256" key="7">
    <source>
        <dbReference type="SAM" id="Coils"/>
    </source>
</evidence>
<keyword evidence="8" id="KW-0812">Transmembrane</keyword>
<dbReference type="InterPro" id="IPR051476">
    <property type="entry name" value="Bac_ResReg_Asp_Phosphatase"/>
</dbReference>
<feature type="repeat" description="TPR" evidence="6">
    <location>
        <begin position="230"/>
        <end position="263"/>
    </location>
</feature>
<evidence type="ECO:0000256" key="8">
    <source>
        <dbReference type="SAM" id="Phobius"/>
    </source>
</evidence>
<feature type="domain" description="PPM-type phosphatase" evidence="10">
    <location>
        <begin position="498"/>
        <end position="695"/>
    </location>
</feature>
<dbReference type="InterPro" id="IPR001932">
    <property type="entry name" value="PPM-type_phosphatase-like_dom"/>
</dbReference>